<gene>
    <name evidence="1" type="ORF">CUNI_LOCUS4988</name>
</gene>
<dbReference type="Proteomes" id="UP000678393">
    <property type="component" value="Unassembled WGS sequence"/>
</dbReference>
<keyword evidence="2" id="KW-1185">Reference proteome</keyword>
<name>A0A8S3YW80_9EUPU</name>
<dbReference type="OrthoDB" id="769138at2759"/>
<evidence type="ECO:0008006" key="3">
    <source>
        <dbReference type="Google" id="ProtNLM"/>
    </source>
</evidence>
<dbReference type="EMBL" id="CAJHNH020000710">
    <property type="protein sequence ID" value="CAG5119430.1"/>
    <property type="molecule type" value="Genomic_DNA"/>
</dbReference>
<sequence length="192" mass="21322">MKSLLKCDCLSLYLLWHIMIITTDSGCPSAKQLAGHHEWTAKDLQRMELHILGKLGWCVTTVSYLDYLPLFAVLYGVNVNLVYSDKIMALAERCLSKQSTVLMQPGVLAHALLQHVIAPEVHSPLESQVLVHCNIQESDVHQCKQLLVHLSSSPYSSPTSSPARPKFPLKMFDKPSEMGVTCLPTIVEEPSA</sequence>
<proteinExistence type="predicted"/>
<organism evidence="1 2">
    <name type="scientific">Candidula unifasciata</name>
    <dbReference type="NCBI Taxonomy" id="100452"/>
    <lineage>
        <taxon>Eukaryota</taxon>
        <taxon>Metazoa</taxon>
        <taxon>Spiralia</taxon>
        <taxon>Lophotrochozoa</taxon>
        <taxon>Mollusca</taxon>
        <taxon>Gastropoda</taxon>
        <taxon>Heterobranchia</taxon>
        <taxon>Euthyneura</taxon>
        <taxon>Panpulmonata</taxon>
        <taxon>Eupulmonata</taxon>
        <taxon>Stylommatophora</taxon>
        <taxon>Helicina</taxon>
        <taxon>Helicoidea</taxon>
        <taxon>Geomitridae</taxon>
        <taxon>Candidula</taxon>
    </lineage>
</organism>
<reference evidence="1" key="1">
    <citation type="submission" date="2021-04" db="EMBL/GenBank/DDBJ databases">
        <authorList>
            <consortium name="Molecular Ecology Group"/>
        </authorList>
    </citation>
    <scope>NUCLEOTIDE SEQUENCE</scope>
</reference>
<dbReference type="AlphaFoldDB" id="A0A8S3YW80"/>
<dbReference type="Gene3D" id="1.10.472.10">
    <property type="entry name" value="Cyclin-like"/>
    <property type="match status" value="2"/>
</dbReference>
<protein>
    <recommendedName>
        <fullName evidence="3">Cyclin C-terminal domain-containing protein</fullName>
    </recommendedName>
</protein>
<accession>A0A8S3YW80</accession>
<evidence type="ECO:0000313" key="1">
    <source>
        <dbReference type="EMBL" id="CAG5119430.1"/>
    </source>
</evidence>
<evidence type="ECO:0000313" key="2">
    <source>
        <dbReference type="Proteomes" id="UP000678393"/>
    </source>
</evidence>
<comment type="caution">
    <text evidence="1">The sequence shown here is derived from an EMBL/GenBank/DDBJ whole genome shotgun (WGS) entry which is preliminary data.</text>
</comment>